<evidence type="ECO:0000256" key="4">
    <source>
        <dbReference type="ARBA" id="ARBA00023136"/>
    </source>
</evidence>
<comment type="catalytic activity">
    <reaction evidence="7">
        <text>a peptidoglycan chain = a peptidoglycan chain with N-acetyl-1,6-anhydromuramyl-[peptide] at the reducing end + a peptidoglycan chain with N-acetylglucosamine at the non-reducing end.</text>
        <dbReference type="EC" id="4.2.2.29"/>
    </reaction>
</comment>
<evidence type="ECO:0000313" key="9">
    <source>
        <dbReference type="EMBL" id="CEJ07045.1"/>
    </source>
</evidence>
<organism evidence="8">
    <name type="scientific">Acididesulfobacillus acetoxydans</name>
    <dbReference type="NCBI Taxonomy" id="1561005"/>
    <lineage>
        <taxon>Bacteria</taxon>
        <taxon>Bacillati</taxon>
        <taxon>Bacillota</taxon>
        <taxon>Clostridia</taxon>
        <taxon>Eubacteriales</taxon>
        <taxon>Peptococcaceae</taxon>
        <taxon>Acididesulfobacillus</taxon>
    </lineage>
</organism>
<dbReference type="NCBIfam" id="TIGR00247">
    <property type="entry name" value="endolytic transglycosylase MltG"/>
    <property type="match status" value="1"/>
</dbReference>
<sequence>MLDVAKRREKNRLTVPGLVLILGILVVAAWWNWASLPYAASAATKVLVVEPGATADEVGRELASQHLIRSAWAFSRLAVAEKVDEQLKPGEYYISAALSPEEIINLLLKGPNVGMVHVTVPEGYTTKQIIALLAAKGLGTQQSFENVVEKDSFPYSFLRGAPAGPFRLEGFLFPDTYFFKKGTSPHDIINTFLQRFSRELTPAVQTELQKEGLSVHDWVTLSSIVEAEAQKEKDRPLIASVYFNRLRKHMKLEADATVQFALGKHKPVLYDKDLLTPSPYNTYLHYGLPPGPICNPGHASLDAVLHPAATDYLYYVAEGDGYHVFARTYAGQLRNERKYQ</sequence>
<evidence type="ECO:0000256" key="3">
    <source>
        <dbReference type="ARBA" id="ARBA00022989"/>
    </source>
</evidence>
<gene>
    <name evidence="7" type="primary">mltG</name>
    <name evidence="9" type="ORF">DEACI_1501</name>
    <name evidence="8" type="ORF">DEACI_2225</name>
</gene>
<evidence type="ECO:0000256" key="1">
    <source>
        <dbReference type="ARBA" id="ARBA00022475"/>
    </source>
</evidence>
<comment type="function">
    <text evidence="7">Functions as a peptidoglycan terminase that cleaves nascent peptidoglycan strands endolytically to terminate their elongation.</text>
</comment>
<dbReference type="PANTHER" id="PTHR30518:SF2">
    <property type="entry name" value="ENDOLYTIC MUREIN TRANSGLYCOSYLASE"/>
    <property type="match status" value="1"/>
</dbReference>
<keyword evidence="2 7" id="KW-0812">Transmembrane</keyword>
<dbReference type="Gene3D" id="3.30.160.60">
    <property type="entry name" value="Classic Zinc Finger"/>
    <property type="match status" value="1"/>
</dbReference>
<keyword evidence="6 7" id="KW-0961">Cell wall biogenesis/degradation</keyword>
<dbReference type="Proteomes" id="UP001071230">
    <property type="component" value="Unassembled WGS sequence"/>
</dbReference>
<protein>
    <recommendedName>
        <fullName evidence="7">Endolytic murein transglycosylase</fullName>
        <ecNumber evidence="7">4.2.2.29</ecNumber>
    </recommendedName>
    <alternativeName>
        <fullName evidence="7">Peptidoglycan lytic transglycosylase</fullName>
    </alternativeName>
    <alternativeName>
        <fullName evidence="7">Peptidoglycan polymerization terminase</fullName>
    </alternativeName>
</protein>
<keyword evidence="5 7" id="KW-0456">Lyase</keyword>
<keyword evidence="8" id="KW-0238">DNA-binding</keyword>
<evidence type="ECO:0000256" key="2">
    <source>
        <dbReference type="ARBA" id="ARBA00022692"/>
    </source>
</evidence>
<dbReference type="AlphaFoldDB" id="A0A8S0W3D7"/>
<dbReference type="GO" id="GO:0009252">
    <property type="term" value="P:peptidoglycan biosynthetic process"/>
    <property type="evidence" value="ECO:0007669"/>
    <property type="project" value="UniProtKB-UniRule"/>
</dbReference>
<dbReference type="GO" id="GO:0003677">
    <property type="term" value="F:DNA binding"/>
    <property type="evidence" value="ECO:0007669"/>
    <property type="project" value="UniProtKB-KW"/>
</dbReference>
<feature type="transmembrane region" description="Helical" evidence="7">
    <location>
        <begin position="12"/>
        <end position="33"/>
    </location>
</feature>
<dbReference type="InterPro" id="IPR003770">
    <property type="entry name" value="MLTG-like"/>
</dbReference>
<evidence type="ECO:0000256" key="7">
    <source>
        <dbReference type="HAMAP-Rule" id="MF_02065"/>
    </source>
</evidence>
<dbReference type="EC" id="4.2.2.29" evidence="7"/>
<reference evidence="8" key="2">
    <citation type="submission" date="2020-01" db="EMBL/GenBank/DDBJ databases">
        <authorList>
            <person name="Hornung B."/>
        </authorList>
    </citation>
    <scope>NUCLEOTIDE SEQUENCE</scope>
    <source>
        <strain evidence="8">PacBioINE</strain>
    </source>
</reference>
<evidence type="ECO:0000256" key="6">
    <source>
        <dbReference type="ARBA" id="ARBA00023316"/>
    </source>
</evidence>
<dbReference type="EMBL" id="CDGJ01000037">
    <property type="protein sequence ID" value="CEJ07045.1"/>
    <property type="molecule type" value="Genomic_DNA"/>
</dbReference>
<evidence type="ECO:0000313" key="8">
    <source>
        <dbReference type="EMBL" id="CAA7601558.1"/>
    </source>
</evidence>
<dbReference type="EMBL" id="LR746496">
    <property type="protein sequence ID" value="CAA7601558.1"/>
    <property type="molecule type" value="Genomic_DNA"/>
</dbReference>
<dbReference type="Proteomes" id="UP000836597">
    <property type="component" value="Chromosome"/>
</dbReference>
<dbReference type="CDD" id="cd08010">
    <property type="entry name" value="MltG_like"/>
    <property type="match status" value="1"/>
</dbReference>
<evidence type="ECO:0000313" key="10">
    <source>
        <dbReference type="Proteomes" id="UP001071230"/>
    </source>
</evidence>
<keyword evidence="4 7" id="KW-0472">Membrane</keyword>
<reference evidence="9" key="1">
    <citation type="submission" date="2014-11" db="EMBL/GenBank/DDBJ databases">
        <authorList>
            <person name="Hornung B.V."/>
        </authorList>
    </citation>
    <scope>NUCLEOTIDE SEQUENCE</scope>
    <source>
        <strain evidence="9">INE</strain>
    </source>
</reference>
<dbReference type="Pfam" id="PF02618">
    <property type="entry name" value="YceG"/>
    <property type="match status" value="1"/>
</dbReference>
<keyword evidence="3 7" id="KW-1133">Transmembrane helix</keyword>
<accession>A0A8S0W3D7</accession>
<dbReference type="GO" id="GO:0071555">
    <property type="term" value="P:cell wall organization"/>
    <property type="evidence" value="ECO:0007669"/>
    <property type="project" value="UniProtKB-KW"/>
</dbReference>
<dbReference type="GO" id="GO:0005886">
    <property type="term" value="C:plasma membrane"/>
    <property type="evidence" value="ECO:0007669"/>
    <property type="project" value="UniProtKB-SubCell"/>
</dbReference>
<feature type="site" description="Important for catalytic activity" evidence="7">
    <location>
        <position position="228"/>
    </location>
</feature>
<evidence type="ECO:0000256" key="5">
    <source>
        <dbReference type="ARBA" id="ARBA00023239"/>
    </source>
</evidence>
<dbReference type="Gene3D" id="3.30.1490.480">
    <property type="entry name" value="Endolytic murein transglycosylase"/>
    <property type="match status" value="2"/>
</dbReference>
<keyword evidence="1 7" id="KW-1003">Cell membrane</keyword>
<dbReference type="KEGG" id="aacx:DEACI_2225"/>
<comment type="similarity">
    <text evidence="7">Belongs to the transglycosylase MltG family.</text>
</comment>
<proteinExistence type="inferred from homology"/>
<dbReference type="GO" id="GO:0008932">
    <property type="term" value="F:lytic endotransglycosylase activity"/>
    <property type="evidence" value="ECO:0007669"/>
    <property type="project" value="UniProtKB-UniRule"/>
</dbReference>
<name>A0A8S0W3D7_9FIRM</name>
<comment type="subcellular location">
    <subcellularLocation>
        <location evidence="7">Cell membrane</location>
        <topology evidence="7">Single-pass membrane protein</topology>
    </subcellularLocation>
</comment>
<keyword evidence="10" id="KW-1185">Reference proteome</keyword>
<dbReference type="HAMAP" id="MF_02065">
    <property type="entry name" value="MltG"/>
    <property type="match status" value="1"/>
</dbReference>
<dbReference type="PANTHER" id="PTHR30518">
    <property type="entry name" value="ENDOLYTIC MUREIN TRANSGLYCOSYLASE"/>
    <property type="match status" value="1"/>
</dbReference>
<dbReference type="RefSeq" id="WP_240985071.1">
    <property type="nucleotide sequence ID" value="NZ_CDGJ01000037.1"/>
</dbReference>